<sequence length="268" mass="28404">MIEDSLFATVTETVRTVAREEVLARFRKLASGDIVEKGPGDLVTVADRLAEERLSQELVHLVPGSVVVGEEGVHARPELLEEVRGSRPVWIVDPVDGTSNFVRGEQDFATLVALVHGGRTLAAWTFAPALDVMATARAGRGAHLDGRPMRVAPPVPGRPLRVGTSRPEFLSLDEQALIGRLGIDGVELQRCTCAGLDYLRIADNDLDAVVFTWEKPWDHAAGLLLVTEAGGAHATAAGLPFALGGGNTLPFAAAGDAKTVDLLLGLLT</sequence>
<keyword evidence="3" id="KW-0479">Metal-binding</keyword>
<evidence type="ECO:0000313" key="7">
    <source>
        <dbReference type="Proteomes" id="UP001501358"/>
    </source>
</evidence>
<dbReference type="EC" id="3.1.3.25" evidence="2"/>
<dbReference type="Pfam" id="PF00459">
    <property type="entry name" value="Inositol_P"/>
    <property type="match status" value="1"/>
</dbReference>
<comment type="catalytic activity">
    <reaction evidence="1">
        <text>a myo-inositol phosphate + H2O = myo-inositol + phosphate</text>
        <dbReference type="Rhea" id="RHEA:24056"/>
        <dbReference type="ChEBI" id="CHEBI:15377"/>
        <dbReference type="ChEBI" id="CHEBI:17268"/>
        <dbReference type="ChEBI" id="CHEBI:43474"/>
        <dbReference type="ChEBI" id="CHEBI:84139"/>
        <dbReference type="EC" id="3.1.3.25"/>
    </reaction>
</comment>
<dbReference type="PRINTS" id="PR00377">
    <property type="entry name" value="IMPHPHTASES"/>
</dbReference>
<gene>
    <name evidence="6" type="ORF">GCM10010406_28890</name>
</gene>
<dbReference type="Proteomes" id="UP001501358">
    <property type="component" value="Unassembled WGS sequence"/>
</dbReference>
<keyword evidence="7" id="KW-1185">Reference proteome</keyword>
<proteinExistence type="predicted"/>
<dbReference type="EMBL" id="BAAATA010000015">
    <property type="protein sequence ID" value="GAA2491025.1"/>
    <property type="molecule type" value="Genomic_DNA"/>
</dbReference>
<dbReference type="Gene3D" id="3.30.540.10">
    <property type="entry name" value="Fructose-1,6-Bisphosphatase, subunit A, domain 1"/>
    <property type="match status" value="1"/>
</dbReference>
<protein>
    <recommendedName>
        <fullName evidence="2">inositol-phosphate phosphatase</fullName>
        <ecNumber evidence="2">3.1.3.25</ecNumber>
    </recommendedName>
</protein>
<dbReference type="Gene3D" id="3.40.190.80">
    <property type="match status" value="1"/>
</dbReference>
<organism evidence="6 7">
    <name type="scientific">Streptomyces thermolineatus</name>
    <dbReference type="NCBI Taxonomy" id="44033"/>
    <lineage>
        <taxon>Bacteria</taxon>
        <taxon>Bacillati</taxon>
        <taxon>Actinomycetota</taxon>
        <taxon>Actinomycetes</taxon>
        <taxon>Kitasatosporales</taxon>
        <taxon>Streptomycetaceae</taxon>
        <taxon>Streptomyces</taxon>
    </lineage>
</organism>
<dbReference type="InterPro" id="IPR020550">
    <property type="entry name" value="Inositol_monophosphatase_CS"/>
</dbReference>
<dbReference type="PROSITE" id="PS00630">
    <property type="entry name" value="IMP_2"/>
    <property type="match status" value="1"/>
</dbReference>
<evidence type="ECO:0000256" key="2">
    <source>
        <dbReference type="ARBA" id="ARBA00013106"/>
    </source>
</evidence>
<name>A0ABP5Z4C9_9ACTN</name>
<evidence type="ECO:0000256" key="4">
    <source>
        <dbReference type="ARBA" id="ARBA00022801"/>
    </source>
</evidence>
<dbReference type="PANTHER" id="PTHR20854:SF4">
    <property type="entry name" value="INOSITOL-1-MONOPHOSPHATASE-RELATED"/>
    <property type="match status" value="1"/>
</dbReference>
<evidence type="ECO:0000256" key="3">
    <source>
        <dbReference type="ARBA" id="ARBA00022723"/>
    </source>
</evidence>
<evidence type="ECO:0000256" key="1">
    <source>
        <dbReference type="ARBA" id="ARBA00001033"/>
    </source>
</evidence>
<evidence type="ECO:0000256" key="5">
    <source>
        <dbReference type="ARBA" id="ARBA00022842"/>
    </source>
</evidence>
<dbReference type="PROSITE" id="PS00629">
    <property type="entry name" value="IMP_1"/>
    <property type="match status" value="1"/>
</dbReference>
<comment type="caution">
    <text evidence="6">The sequence shown here is derived from an EMBL/GenBank/DDBJ whole genome shotgun (WGS) entry which is preliminary data.</text>
</comment>
<dbReference type="InterPro" id="IPR000760">
    <property type="entry name" value="Inositol_monophosphatase-like"/>
</dbReference>
<dbReference type="CDD" id="cd01637">
    <property type="entry name" value="IMPase_like"/>
    <property type="match status" value="1"/>
</dbReference>
<evidence type="ECO:0000313" key="6">
    <source>
        <dbReference type="EMBL" id="GAA2491025.1"/>
    </source>
</evidence>
<dbReference type="InterPro" id="IPR020583">
    <property type="entry name" value="Inositol_monoP_metal-BS"/>
</dbReference>
<dbReference type="RefSeq" id="WP_182311889.1">
    <property type="nucleotide sequence ID" value="NZ_BAAATA010000015.1"/>
</dbReference>
<dbReference type="PANTHER" id="PTHR20854">
    <property type="entry name" value="INOSITOL MONOPHOSPHATASE"/>
    <property type="match status" value="1"/>
</dbReference>
<keyword evidence="5" id="KW-0460">Magnesium</keyword>
<dbReference type="SUPFAM" id="SSF56655">
    <property type="entry name" value="Carbohydrate phosphatase"/>
    <property type="match status" value="1"/>
</dbReference>
<reference evidence="7" key="1">
    <citation type="journal article" date="2019" name="Int. J. Syst. Evol. Microbiol.">
        <title>The Global Catalogue of Microorganisms (GCM) 10K type strain sequencing project: providing services to taxonomists for standard genome sequencing and annotation.</title>
        <authorList>
            <consortium name="The Broad Institute Genomics Platform"/>
            <consortium name="The Broad Institute Genome Sequencing Center for Infectious Disease"/>
            <person name="Wu L."/>
            <person name="Ma J."/>
        </authorList>
    </citation>
    <scope>NUCLEOTIDE SEQUENCE [LARGE SCALE GENOMIC DNA]</scope>
    <source>
        <strain evidence="7">JCM 6307</strain>
    </source>
</reference>
<accession>A0ABP5Z4C9</accession>
<keyword evidence="4" id="KW-0378">Hydrolase</keyword>